<dbReference type="Proteomes" id="UP001266305">
    <property type="component" value="Unassembled WGS sequence"/>
</dbReference>
<keyword evidence="3" id="KW-1185">Reference proteome</keyword>
<feature type="non-terminal residue" evidence="2">
    <location>
        <position position="124"/>
    </location>
</feature>
<evidence type="ECO:0000256" key="1">
    <source>
        <dbReference type="SAM" id="MobiDB-lite"/>
    </source>
</evidence>
<feature type="region of interest" description="Disordered" evidence="1">
    <location>
        <begin position="56"/>
        <end position="104"/>
    </location>
</feature>
<reference evidence="2 3" key="1">
    <citation type="submission" date="2023-05" db="EMBL/GenBank/DDBJ databases">
        <title>B98-5 Cell Line De Novo Hybrid Assembly: An Optical Mapping Approach.</title>
        <authorList>
            <person name="Kananen K."/>
            <person name="Auerbach J.A."/>
            <person name="Kautto E."/>
            <person name="Blachly J.S."/>
        </authorList>
    </citation>
    <scope>NUCLEOTIDE SEQUENCE [LARGE SCALE GENOMIC DNA]</scope>
    <source>
        <strain evidence="2">B95-8</strain>
        <tissue evidence="2">Cell line</tissue>
    </source>
</reference>
<protein>
    <submittedName>
        <fullName evidence="2">Uncharacterized protein</fullName>
    </submittedName>
</protein>
<organism evidence="2 3">
    <name type="scientific">Saguinus oedipus</name>
    <name type="common">Cotton-top tamarin</name>
    <name type="synonym">Oedipomidas oedipus</name>
    <dbReference type="NCBI Taxonomy" id="9490"/>
    <lineage>
        <taxon>Eukaryota</taxon>
        <taxon>Metazoa</taxon>
        <taxon>Chordata</taxon>
        <taxon>Craniata</taxon>
        <taxon>Vertebrata</taxon>
        <taxon>Euteleostomi</taxon>
        <taxon>Mammalia</taxon>
        <taxon>Eutheria</taxon>
        <taxon>Euarchontoglires</taxon>
        <taxon>Primates</taxon>
        <taxon>Haplorrhini</taxon>
        <taxon>Platyrrhini</taxon>
        <taxon>Cebidae</taxon>
        <taxon>Callitrichinae</taxon>
        <taxon>Saguinus</taxon>
    </lineage>
</organism>
<evidence type="ECO:0000313" key="2">
    <source>
        <dbReference type="EMBL" id="KAK2085578.1"/>
    </source>
</evidence>
<gene>
    <name evidence="2" type="ORF">P7K49_036878</name>
</gene>
<name>A0ABQ9TLE1_SAGOE</name>
<sequence length="124" mass="13411">MAVALAACSMSWSQIPEAHRMPLLPRVPPAKKLRLKSHITDAGTESQAAEREAMVLAGPEPPGQQQLRRPPELRTPRESGWGQSAWPETSAASHPGAFRREGRSGRAAFPEAFFLDSSLPSSSV</sequence>
<dbReference type="EMBL" id="JASSZA010000021">
    <property type="protein sequence ID" value="KAK2085578.1"/>
    <property type="molecule type" value="Genomic_DNA"/>
</dbReference>
<comment type="caution">
    <text evidence="2">The sequence shown here is derived from an EMBL/GenBank/DDBJ whole genome shotgun (WGS) entry which is preliminary data.</text>
</comment>
<accession>A0ABQ9TLE1</accession>
<proteinExistence type="predicted"/>
<evidence type="ECO:0000313" key="3">
    <source>
        <dbReference type="Proteomes" id="UP001266305"/>
    </source>
</evidence>